<keyword evidence="10" id="KW-1185">Reference proteome</keyword>
<accession>A0ABD3CI95</accession>
<keyword evidence="3" id="KW-0328">Glycosyltransferase</keyword>
<sequence length="484" mass="54749">MADSSSSSSSSKLVYFVVIPLILLSGLLIILSQQPVTSSKSWSSLHDKATVNSHSGPVEQVSPAAAAPLPSSAATAGTLPVLESTKSAQFTKNNSNLNSLENVEASLAQARATIHETQINNDTSYDPDYVPEGPFYRNAIAFHKSYLEMEKLFKIYIYEDGDPPLFHYSQSLGILGIEGILIHQIEISKFRTRDPGKAHVYFIPLSVQSIASYAYVIHNRAWAPLQDIARDYVKLISNKYPYWNRTLGHDHFILGCHDWTPTISHGVPYLFKNSIRVLCNANTSEGFKPSIDVSMPEIYLPDGTMDGLIGGPPPSARPVLVFYAGGIHGYIRQVLMDRWGKSKDPDVQIYEYLPRDVSYYGMFRKSKYCICPSGWEVASPRMVEALYMGCVPVLLKAHYAKPFDDVLDWSTFSVDVRVEEIPDLKKILMEIPNERYLEMQKTGVRVRRHFEVNFPPKRYDVFHMILHSLWLRRINVQLHDMHES</sequence>
<keyword evidence="7" id="KW-0812">Transmembrane</keyword>
<dbReference type="GO" id="GO:0016757">
    <property type="term" value="F:glycosyltransferase activity"/>
    <property type="evidence" value="ECO:0007669"/>
    <property type="project" value="UniProtKB-KW"/>
</dbReference>
<evidence type="ECO:0000313" key="10">
    <source>
        <dbReference type="Proteomes" id="UP001632038"/>
    </source>
</evidence>
<keyword evidence="3" id="KW-0808">Transferase</keyword>
<protein>
    <recommendedName>
        <fullName evidence="8">Exostosin GT47 domain-containing protein</fullName>
    </recommendedName>
</protein>
<comment type="similarity">
    <text evidence="2">Belongs to the glycosyltransferase 47 family.</text>
</comment>
<evidence type="ECO:0000256" key="1">
    <source>
        <dbReference type="ARBA" id="ARBA00004323"/>
    </source>
</evidence>
<reference evidence="10" key="1">
    <citation type="journal article" date="2024" name="IScience">
        <title>Strigolactones Initiate the Formation of Haustorium-like Structures in Castilleja.</title>
        <authorList>
            <person name="Buerger M."/>
            <person name="Peterson D."/>
            <person name="Chory J."/>
        </authorList>
    </citation>
    <scope>NUCLEOTIDE SEQUENCE [LARGE SCALE GENOMIC DNA]</scope>
</reference>
<dbReference type="Proteomes" id="UP001632038">
    <property type="component" value="Unassembled WGS sequence"/>
</dbReference>
<evidence type="ECO:0000256" key="5">
    <source>
        <dbReference type="ARBA" id="ARBA00023034"/>
    </source>
</evidence>
<evidence type="ECO:0000256" key="6">
    <source>
        <dbReference type="SAM" id="MobiDB-lite"/>
    </source>
</evidence>
<comment type="subcellular location">
    <subcellularLocation>
        <location evidence="1">Golgi apparatus membrane</location>
        <topology evidence="1">Single-pass type II membrane protein</topology>
    </subcellularLocation>
</comment>
<evidence type="ECO:0000256" key="4">
    <source>
        <dbReference type="ARBA" id="ARBA00022968"/>
    </source>
</evidence>
<dbReference type="EMBL" id="JAVIJP010000036">
    <property type="protein sequence ID" value="KAL3628397.1"/>
    <property type="molecule type" value="Genomic_DNA"/>
</dbReference>
<evidence type="ECO:0000313" key="9">
    <source>
        <dbReference type="EMBL" id="KAL3628397.1"/>
    </source>
</evidence>
<keyword evidence="7" id="KW-0472">Membrane</keyword>
<organism evidence="9 10">
    <name type="scientific">Castilleja foliolosa</name>
    <dbReference type="NCBI Taxonomy" id="1961234"/>
    <lineage>
        <taxon>Eukaryota</taxon>
        <taxon>Viridiplantae</taxon>
        <taxon>Streptophyta</taxon>
        <taxon>Embryophyta</taxon>
        <taxon>Tracheophyta</taxon>
        <taxon>Spermatophyta</taxon>
        <taxon>Magnoliopsida</taxon>
        <taxon>eudicotyledons</taxon>
        <taxon>Gunneridae</taxon>
        <taxon>Pentapetalae</taxon>
        <taxon>asterids</taxon>
        <taxon>lamiids</taxon>
        <taxon>Lamiales</taxon>
        <taxon>Orobanchaceae</taxon>
        <taxon>Pedicularideae</taxon>
        <taxon>Castillejinae</taxon>
        <taxon>Castilleja</taxon>
    </lineage>
</organism>
<feature type="transmembrane region" description="Helical" evidence="7">
    <location>
        <begin position="12"/>
        <end position="31"/>
    </location>
</feature>
<evidence type="ECO:0000256" key="2">
    <source>
        <dbReference type="ARBA" id="ARBA00010271"/>
    </source>
</evidence>
<feature type="region of interest" description="Disordered" evidence="6">
    <location>
        <begin position="47"/>
        <end position="67"/>
    </location>
</feature>
<comment type="caution">
    <text evidence="9">The sequence shown here is derived from an EMBL/GenBank/DDBJ whole genome shotgun (WGS) entry which is preliminary data.</text>
</comment>
<evidence type="ECO:0000256" key="7">
    <source>
        <dbReference type="SAM" id="Phobius"/>
    </source>
</evidence>
<keyword evidence="4" id="KW-0735">Signal-anchor</keyword>
<gene>
    <name evidence="9" type="ORF">CASFOL_027443</name>
</gene>
<feature type="domain" description="Exostosin GT47" evidence="8">
    <location>
        <begin position="150"/>
        <end position="430"/>
    </location>
</feature>
<dbReference type="Pfam" id="PF03016">
    <property type="entry name" value="Exostosin_GT47"/>
    <property type="match status" value="1"/>
</dbReference>
<name>A0ABD3CI95_9LAMI</name>
<evidence type="ECO:0000256" key="3">
    <source>
        <dbReference type="ARBA" id="ARBA00022676"/>
    </source>
</evidence>
<dbReference type="PANTHER" id="PTHR11062:SF247">
    <property type="entry name" value="EXOSTOSIN GT47 DOMAIN-CONTAINING PROTEIN"/>
    <property type="match status" value="1"/>
</dbReference>
<proteinExistence type="inferred from homology"/>
<keyword evidence="5" id="KW-0333">Golgi apparatus</keyword>
<dbReference type="PANTHER" id="PTHR11062">
    <property type="entry name" value="EXOSTOSIN HEPARAN SULFATE GLYCOSYLTRANSFERASE -RELATED"/>
    <property type="match status" value="1"/>
</dbReference>
<dbReference type="AlphaFoldDB" id="A0ABD3CI95"/>
<evidence type="ECO:0000259" key="8">
    <source>
        <dbReference type="Pfam" id="PF03016"/>
    </source>
</evidence>
<dbReference type="InterPro" id="IPR004263">
    <property type="entry name" value="Exostosin"/>
</dbReference>
<dbReference type="GO" id="GO:0000139">
    <property type="term" value="C:Golgi membrane"/>
    <property type="evidence" value="ECO:0007669"/>
    <property type="project" value="UniProtKB-SubCell"/>
</dbReference>
<keyword evidence="7" id="KW-1133">Transmembrane helix</keyword>
<dbReference type="InterPro" id="IPR040911">
    <property type="entry name" value="Exostosin_GT47"/>
</dbReference>